<name>A0A0N5A6Q7_PARTI</name>
<evidence type="ECO:0000256" key="1">
    <source>
        <dbReference type="SAM" id="SignalP"/>
    </source>
</evidence>
<protein>
    <submittedName>
        <fullName evidence="3">Sulfotransfer_1 domain-containing protein</fullName>
    </submittedName>
</protein>
<dbReference type="InterPro" id="IPR007669">
    <property type="entry name" value="Chst-1-like"/>
</dbReference>
<organism evidence="2 3">
    <name type="scientific">Parastrongyloides trichosuri</name>
    <name type="common">Possum-specific nematode worm</name>
    <dbReference type="NCBI Taxonomy" id="131310"/>
    <lineage>
        <taxon>Eukaryota</taxon>
        <taxon>Metazoa</taxon>
        <taxon>Ecdysozoa</taxon>
        <taxon>Nematoda</taxon>
        <taxon>Chromadorea</taxon>
        <taxon>Rhabditida</taxon>
        <taxon>Tylenchina</taxon>
        <taxon>Panagrolaimomorpha</taxon>
        <taxon>Strongyloidoidea</taxon>
        <taxon>Strongyloididae</taxon>
        <taxon>Parastrongyloides</taxon>
    </lineage>
</organism>
<keyword evidence="2" id="KW-1185">Reference proteome</keyword>
<dbReference type="WBParaSite" id="PTRK_0001767710.1">
    <property type="protein sequence ID" value="PTRK_0001767710.1"/>
    <property type="gene ID" value="PTRK_0001767710"/>
</dbReference>
<feature type="chain" id="PRO_5005892775" evidence="1">
    <location>
        <begin position="25"/>
        <end position="322"/>
    </location>
</feature>
<keyword evidence="1" id="KW-0732">Signal</keyword>
<dbReference type="Proteomes" id="UP000038045">
    <property type="component" value="Unplaced"/>
</dbReference>
<dbReference type="Pfam" id="PF03567">
    <property type="entry name" value="Sulfotransfer_2"/>
    <property type="match status" value="1"/>
</dbReference>
<dbReference type="GO" id="GO:0016020">
    <property type="term" value="C:membrane"/>
    <property type="evidence" value="ECO:0007669"/>
    <property type="project" value="InterPro"/>
</dbReference>
<dbReference type="PANTHER" id="PTHR22900">
    <property type="entry name" value="PROTEIN CBG14245-RELATED"/>
    <property type="match status" value="1"/>
</dbReference>
<proteinExistence type="predicted"/>
<evidence type="ECO:0000313" key="2">
    <source>
        <dbReference type="Proteomes" id="UP000038045"/>
    </source>
</evidence>
<evidence type="ECO:0000313" key="3">
    <source>
        <dbReference type="WBParaSite" id="PTRK_0001767710.1"/>
    </source>
</evidence>
<dbReference type="AlphaFoldDB" id="A0A0N5A6Q7"/>
<dbReference type="PANTHER" id="PTHR22900:SF5">
    <property type="entry name" value="PROTEIN CBG14245"/>
    <property type="match status" value="1"/>
</dbReference>
<accession>A0A0N5A6Q7</accession>
<dbReference type="GO" id="GO:0050650">
    <property type="term" value="P:chondroitin sulfate proteoglycan biosynthetic process"/>
    <property type="evidence" value="ECO:0007669"/>
    <property type="project" value="InterPro"/>
</dbReference>
<feature type="signal peptide" evidence="1">
    <location>
        <begin position="1"/>
        <end position="24"/>
    </location>
</feature>
<dbReference type="InterPro" id="IPR005331">
    <property type="entry name" value="Sulfotransferase"/>
</dbReference>
<sequence>MFKRKHLLLFIFLFIILSNQETTAKKQQKKIQSVDEAIDLSIPIPMIKKSFPNKMKLEYMASPKYKLGTCLVGKNFSSMLIRIFCSLNAKYNESKDYIFNYCERAFRYISLEGMAKKNKIKRVTNLFKRYDMFMVVRNPVDRLISGFMQICYYRTHLKKPEGYCYGCGKNLECFIDKLQHELWSVVKENIIPAQFNDFHFYPQTWQCQYYKHKNDYNYIKYPSSKKGKFYNTIAHHLAQSHVPTSQIGFINKKMRITKTKHATVEKNATREYKTALYNNVPLLKKVCTIFYYDYIEFGYDFPKECNITKNSLGITASNITSF</sequence>
<dbReference type="GO" id="GO:1902884">
    <property type="term" value="P:positive regulation of response to oxidative stress"/>
    <property type="evidence" value="ECO:0007669"/>
    <property type="project" value="InterPro"/>
</dbReference>
<reference evidence="3" key="1">
    <citation type="submission" date="2017-02" db="UniProtKB">
        <authorList>
            <consortium name="WormBaseParasite"/>
        </authorList>
    </citation>
    <scope>IDENTIFICATION</scope>
</reference>
<dbReference type="GO" id="GO:0047756">
    <property type="term" value="F:chondroitin 4-sulfotransferase activity"/>
    <property type="evidence" value="ECO:0007669"/>
    <property type="project" value="InterPro"/>
</dbReference>